<feature type="coiled-coil region" evidence="1">
    <location>
        <begin position="102"/>
        <end position="129"/>
    </location>
</feature>
<protein>
    <recommendedName>
        <fullName evidence="2">KfrA N-terminal DNA-binding domain-containing protein</fullName>
    </recommendedName>
</protein>
<name>A0A8J2Z6H7_9GAMM</name>
<keyword evidence="4" id="KW-1185">Reference proteome</keyword>
<dbReference type="OrthoDB" id="583532at2"/>
<evidence type="ECO:0000313" key="4">
    <source>
        <dbReference type="Proteomes" id="UP000636949"/>
    </source>
</evidence>
<dbReference type="EMBL" id="BMJS01000038">
    <property type="protein sequence ID" value="GGG05793.1"/>
    <property type="molecule type" value="Genomic_DNA"/>
</dbReference>
<dbReference type="InterPro" id="IPR021104">
    <property type="entry name" value="KfrA_DNA-bd_N"/>
</dbReference>
<evidence type="ECO:0000313" key="3">
    <source>
        <dbReference type="EMBL" id="GGG05793.1"/>
    </source>
</evidence>
<reference evidence="3" key="2">
    <citation type="submission" date="2020-09" db="EMBL/GenBank/DDBJ databases">
        <authorList>
            <person name="Sun Q."/>
            <person name="Zhou Y."/>
        </authorList>
    </citation>
    <scope>NUCLEOTIDE SEQUENCE</scope>
    <source>
        <strain evidence="3">CGMCC 1.15758</strain>
    </source>
</reference>
<reference evidence="3" key="1">
    <citation type="journal article" date="2014" name="Int. J. Syst. Evol. Microbiol.">
        <title>Complete genome sequence of Corynebacterium casei LMG S-19264T (=DSM 44701T), isolated from a smear-ripened cheese.</title>
        <authorList>
            <consortium name="US DOE Joint Genome Institute (JGI-PGF)"/>
            <person name="Walter F."/>
            <person name="Albersmeier A."/>
            <person name="Kalinowski J."/>
            <person name="Ruckert C."/>
        </authorList>
    </citation>
    <scope>NUCLEOTIDE SEQUENCE</scope>
    <source>
        <strain evidence="3">CGMCC 1.15758</strain>
    </source>
</reference>
<feature type="coiled-coil region" evidence="1">
    <location>
        <begin position="155"/>
        <end position="189"/>
    </location>
</feature>
<dbReference type="Pfam" id="PF11740">
    <property type="entry name" value="KfrA_N"/>
    <property type="match status" value="1"/>
</dbReference>
<evidence type="ECO:0000259" key="2">
    <source>
        <dbReference type="Pfam" id="PF11740"/>
    </source>
</evidence>
<comment type="caution">
    <text evidence="3">The sequence shown here is derived from an EMBL/GenBank/DDBJ whole genome shotgun (WGS) entry which is preliminary data.</text>
</comment>
<feature type="domain" description="KfrA N-terminal DNA-binding" evidence="2">
    <location>
        <begin position="17"/>
        <end position="122"/>
    </location>
</feature>
<gene>
    <name evidence="3" type="ORF">GCM10010995_24130</name>
</gene>
<organism evidence="3 4">
    <name type="scientific">Cysteiniphilum litorale</name>
    <dbReference type="NCBI Taxonomy" id="2056700"/>
    <lineage>
        <taxon>Bacteria</taxon>
        <taxon>Pseudomonadati</taxon>
        <taxon>Pseudomonadota</taxon>
        <taxon>Gammaproteobacteria</taxon>
        <taxon>Thiotrichales</taxon>
        <taxon>Fastidiosibacteraceae</taxon>
        <taxon>Cysteiniphilum</taxon>
    </lineage>
</organism>
<sequence>MGTTFKKKGKRDRLTLDEVIQVCEKLMTDGEKVTVRNVLAVTGGGFATVSDFIKQWQEQQVVSDATDLPKTLITALKMAYKSMLSEQEASYQQKLNLEAQHTQEALDQVTLLEKTTAELQNELEKYQHATTSQIMALEKELSISALRLEDSNKREQKIADELNKVRHKLHEAEIQLAVLKAKNDQLDKHTHKNIKTEE</sequence>
<dbReference type="AlphaFoldDB" id="A0A8J2Z6H7"/>
<dbReference type="Proteomes" id="UP000636949">
    <property type="component" value="Unassembled WGS sequence"/>
</dbReference>
<dbReference type="RefSeq" id="WP_117003954.1">
    <property type="nucleotide sequence ID" value="NZ_BMJS01000038.1"/>
</dbReference>
<keyword evidence="1" id="KW-0175">Coiled coil</keyword>
<accession>A0A8J2Z6H7</accession>
<proteinExistence type="predicted"/>
<evidence type="ECO:0000256" key="1">
    <source>
        <dbReference type="SAM" id="Coils"/>
    </source>
</evidence>